<evidence type="ECO:0000313" key="2">
    <source>
        <dbReference type="Ensembl" id="ENSHHUP00000067545.1"/>
    </source>
</evidence>
<feature type="domain" description="Peptidase S1" evidence="1">
    <location>
        <begin position="3"/>
        <end position="44"/>
    </location>
</feature>
<accession>A0A4W5Q0Z3</accession>
<protein>
    <recommendedName>
        <fullName evidence="1">Peptidase S1 domain-containing protein</fullName>
    </recommendedName>
</protein>
<dbReference type="Proteomes" id="UP000314982">
    <property type="component" value="Unassembled WGS sequence"/>
</dbReference>
<dbReference type="InterPro" id="IPR009003">
    <property type="entry name" value="Peptidase_S1_PA"/>
</dbReference>
<organism evidence="2 3">
    <name type="scientific">Hucho hucho</name>
    <name type="common">huchen</name>
    <dbReference type="NCBI Taxonomy" id="62062"/>
    <lineage>
        <taxon>Eukaryota</taxon>
        <taxon>Metazoa</taxon>
        <taxon>Chordata</taxon>
        <taxon>Craniata</taxon>
        <taxon>Vertebrata</taxon>
        <taxon>Euteleostomi</taxon>
        <taxon>Actinopterygii</taxon>
        <taxon>Neopterygii</taxon>
        <taxon>Teleostei</taxon>
        <taxon>Protacanthopterygii</taxon>
        <taxon>Salmoniformes</taxon>
        <taxon>Salmonidae</taxon>
        <taxon>Salmoninae</taxon>
        <taxon>Hucho</taxon>
    </lineage>
</organism>
<reference evidence="2" key="2">
    <citation type="submission" date="2025-08" db="UniProtKB">
        <authorList>
            <consortium name="Ensembl"/>
        </authorList>
    </citation>
    <scope>IDENTIFICATION</scope>
</reference>
<dbReference type="Gene3D" id="2.40.10.10">
    <property type="entry name" value="Trypsin-like serine proteases"/>
    <property type="match status" value="1"/>
</dbReference>
<dbReference type="Ensembl" id="ENSHHUT00000069819.1">
    <property type="protein sequence ID" value="ENSHHUP00000067545.1"/>
    <property type="gene ID" value="ENSHHUG00000039819.1"/>
</dbReference>
<dbReference type="Pfam" id="PF00089">
    <property type="entry name" value="Trypsin"/>
    <property type="match status" value="1"/>
</dbReference>
<sequence length="46" mass="5012">MHLAMVKLAEPARFTQHVMPVALPTHCTQLHAKCLVSGWGQRTGTG</sequence>
<dbReference type="GeneTree" id="ENSGT00990000210678"/>
<proteinExistence type="predicted"/>
<dbReference type="GO" id="GO:0006508">
    <property type="term" value="P:proteolysis"/>
    <property type="evidence" value="ECO:0007669"/>
    <property type="project" value="InterPro"/>
</dbReference>
<evidence type="ECO:0000259" key="1">
    <source>
        <dbReference type="Pfam" id="PF00089"/>
    </source>
</evidence>
<name>A0A4W5Q0Z3_9TELE</name>
<dbReference type="STRING" id="62062.ENSHHUP00000067545"/>
<reference evidence="2" key="3">
    <citation type="submission" date="2025-09" db="UniProtKB">
        <authorList>
            <consortium name="Ensembl"/>
        </authorList>
    </citation>
    <scope>IDENTIFICATION</scope>
</reference>
<evidence type="ECO:0000313" key="3">
    <source>
        <dbReference type="Proteomes" id="UP000314982"/>
    </source>
</evidence>
<dbReference type="AlphaFoldDB" id="A0A4W5Q0Z3"/>
<keyword evidence="3" id="KW-1185">Reference proteome</keyword>
<dbReference type="InterPro" id="IPR043504">
    <property type="entry name" value="Peptidase_S1_PA_chymotrypsin"/>
</dbReference>
<dbReference type="InterPro" id="IPR001254">
    <property type="entry name" value="Trypsin_dom"/>
</dbReference>
<dbReference type="SUPFAM" id="SSF50494">
    <property type="entry name" value="Trypsin-like serine proteases"/>
    <property type="match status" value="1"/>
</dbReference>
<reference evidence="3" key="1">
    <citation type="submission" date="2018-06" db="EMBL/GenBank/DDBJ databases">
        <title>Genome assembly of Danube salmon.</title>
        <authorList>
            <person name="Macqueen D.J."/>
            <person name="Gundappa M.K."/>
        </authorList>
    </citation>
    <scope>NUCLEOTIDE SEQUENCE [LARGE SCALE GENOMIC DNA]</scope>
</reference>
<dbReference type="GO" id="GO:0004252">
    <property type="term" value="F:serine-type endopeptidase activity"/>
    <property type="evidence" value="ECO:0007669"/>
    <property type="project" value="InterPro"/>
</dbReference>